<dbReference type="Gene3D" id="1.20.58.220">
    <property type="entry name" value="Phosphate transport system protein phou homolog 2, domain 2"/>
    <property type="match status" value="1"/>
</dbReference>
<dbReference type="EMBL" id="CP107020">
    <property type="protein sequence ID" value="UYG18147.1"/>
    <property type="molecule type" value="Genomic_DNA"/>
</dbReference>
<sequence length="225" mass="24954">MREAFHSDLQTIGAHLTRMCTLVESAVADASAALLEVDLSLAERVIAADVHIDELQVDIDERAVDLLARQSPVATDLRVLVSALRMSATLERMGDLGEHIALIARRRHPEPALPEADREDFRRMAELTVAGIRDAQRVIEERDLALAAEVEKRDAEIDDLMQRIYARLDRDGSAYTTAQVTDLTLLGRFYERLGDHAVSLVRRIGFLVTGTTVDPRSSATDVDDI</sequence>
<comment type="subunit">
    <text evidence="2">Homodimer.</text>
</comment>
<name>A0ABY6G4V9_9MICO</name>
<gene>
    <name evidence="4" type="primary">phoU</name>
    <name evidence="4" type="ORF">BRM3_07035</name>
</gene>
<feature type="domain" description="PhoU" evidence="3">
    <location>
        <begin position="16"/>
        <end position="102"/>
    </location>
</feature>
<dbReference type="Pfam" id="PF01895">
    <property type="entry name" value="PhoU"/>
    <property type="match status" value="2"/>
</dbReference>
<comment type="similarity">
    <text evidence="2">Belongs to the PhoU family.</text>
</comment>
<comment type="function">
    <text evidence="2">Plays a role in the regulation of phosphate uptake.</text>
</comment>
<evidence type="ECO:0000313" key="4">
    <source>
        <dbReference type="EMBL" id="UYG18147.1"/>
    </source>
</evidence>
<keyword evidence="1 2" id="KW-0592">Phosphate transport</keyword>
<feature type="domain" description="PhoU" evidence="3">
    <location>
        <begin position="122"/>
        <end position="203"/>
    </location>
</feature>
<dbReference type="NCBIfam" id="TIGR02135">
    <property type="entry name" value="phoU_full"/>
    <property type="match status" value="1"/>
</dbReference>
<dbReference type="InterPro" id="IPR026022">
    <property type="entry name" value="PhoU_dom"/>
</dbReference>
<proteinExistence type="inferred from homology"/>
<dbReference type="InterPro" id="IPR038078">
    <property type="entry name" value="PhoU-like_sf"/>
</dbReference>
<organism evidence="4 5">
    <name type="scientific">Brachybacterium huguangmaarense</name>
    <dbReference type="NCBI Taxonomy" id="1652028"/>
    <lineage>
        <taxon>Bacteria</taxon>
        <taxon>Bacillati</taxon>
        <taxon>Actinomycetota</taxon>
        <taxon>Actinomycetes</taxon>
        <taxon>Micrococcales</taxon>
        <taxon>Dermabacteraceae</taxon>
        <taxon>Brachybacterium</taxon>
    </lineage>
</organism>
<reference evidence="4" key="1">
    <citation type="submission" date="2022-10" db="EMBL/GenBank/DDBJ databases">
        <title>Whole-Genome Sequencing of Brachybacterium huguangmaarense BRM-3, Isolated from Betula schmidtii.</title>
        <authorList>
            <person name="Haam D."/>
        </authorList>
    </citation>
    <scope>NUCLEOTIDE SEQUENCE</scope>
    <source>
        <strain evidence="4">BRM-3</strain>
    </source>
</reference>
<dbReference type="PANTHER" id="PTHR42930:SF3">
    <property type="entry name" value="PHOSPHATE-SPECIFIC TRANSPORT SYSTEM ACCESSORY PROTEIN PHOU"/>
    <property type="match status" value="1"/>
</dbReference>
<dbReference type="PANTHER" id="PTHR42930">
    <property type="entry name" value="PHOSPHATE-SPECIFIC TRANSPORT SYSTEM ACCESSORY PROTEIN PHOU"/>
    <property type="match status" value="1"/>
</dbReference>
<dbReference type="SUPFAM" id="SSF109755">
    <property type="entry name" value="PhoU-like"/>
    <property type="match status" value="1"/>
</dbReference>
<protein>
    <recommendedName>
        <fullName evidence="2">Phosphate-specific transport system accessory protein PhoU</fullName>
    </recommendedName>
</protein>
<keyword evidence="2" id="KW-0963">Cytoplasm</keyword>
<evidence type="ECO:0000256" key="1">
    <source>
        <dbReference type="ARBA" id="ARBA00022592"/>
    </source>
</evidence>
<evidence type="ECO:0000259" key="3">
    <source>
        <dbReference type="Pfam" id="PF01895"/>
    </source>
</evidence>
<keyword evidence="5" id="KW-1185">Reference proteome</keyword>
<evidence type="ECO:0000256" key="2">
    <source>
        <dbReference type="PIRNR" id="PIRNR003107"/>
    </source>
</evidence>
<keyword evidence="2" id="KW-0813">Transport</keyword>
<comment type="subcellular location">
    <subcellularLocation>
        <location evidence="2">Cytoplasm</location>
    </subcellularLocation>
</comment>
<dbReference type="InterPro" id="IPR028366">
    <property type="entry name" value="PhoU"/>
</dbReference>
<dbReference type="PIRSF" id="PIRSF003107">
    <property type="entry name" value="PhoU"/>
    <property type="match status" value="1"/>
</dbReference>
<evidence type="ECO:0000313" key="5">
    <source>
        <dbReference type="Proteomes" id="UP001164305"/>
    </source>
</evidence>
<dbReference type="RefSeq" id="WP_263595340.1">
    <property type="nucleotide sequence ID" value="NZ_CP107020.1"/>
</dbReference>
<accession>A0ABY6G4V9</accession>
<dbReference type="Proteomes" id="UP001164305">
    <property type="component" value="Chromosome"/>
</dbReference>